<dbReference type="Gene3D" id="2.60.120.260">
    <property type="entry name" value="Galactose-binding domain-like"/>
    <property type="match status" value="1"/>
</dbReference>
<reference evidence="6 7" key="1">
    <citation type="submission" date="2023-07" db="EMBL/GenBank/DDBJ databases">
        <title>Sorghum-associated microbial communities from plants grown in Nebraska, USA.</title>
        <authorList>
            <person name="Schachtman D."/>
        </authorList>
    </citation>
    <scope>NUCLEOTIDE SEQUENCE [LARGE SCALE GENOMIC DNA]</scope>
    <source>
        <strain evidence="6 7">CC258</strain>
    </source>
</reference>
<gene>
    <name evidence="6" type="ORF">J2736_003082</name>
</gene>
<keyword evidence="1" id="KW-0004">4Fe-4S</keyword>
<dbReference type="Gene3D" id="3.50.50.60">
    <property type="entry name" value="FAD/NAD(P)-binding domain"/>
    <property type="match status" value="1"/>
</dbReference>
<evidence type="ECO:0000313" key="7">
    <source>
        <dbReference type="Proteomes" id="UP001267290"/>
    </source>
</evidence>
<keyword evidence="4" id="KW-0408">Iron</keyword>
<sequence length="575" mass="65401">MRNRSHHTDLCIIGGGMTGMCAAIAAARHGVKVVLMQDRPVLGGNASSEIRMNIGGAHGKNNRESGLLEEIELENLYRNNTPNFSIWDSVLYEKVRFEENITLLLNCSCLGAEMEGTTIKSVKGWQLTTETWHNIEANYFADCSGDGILAPLTGAEYRIGREAANEFNESIEPDIADEKTMGLSCLFQIRETDKPQPFIPPTWAHTFTSDDDLPHRPHDKRTNFWWIELGGDRDSIHDTEEIRDELLKVVFGVWDHMKNQGDHGVENWVIDWIGFLPGKRESRRYIGDHILTQNDIEAEGKFDDLVAYGGWSMDDHFPEGFYYKGGHPTIYHRAPSPYGIPYRSLYSRNIDNLFFAGRNLSATHAALSSTRVMGTCSMLGQAIGTAAAIAVKENLTPRGIYQTRIPQLQQMLMDDDSYLPWHQRTLSPLTLKAILQASNGEAEALRNGYDRSIGDEDNGWTGRVGDWITYSFDHPQHIGELRFVFDSNLNRIIRNMPNSYPLNNNKWHVPSTMLKDFKVEFQDSNGDWTELLTVTNNYQRLRKLNVDIHTKALRLTPIRTWGSDHVHIFSWDINE</sequence>
<evidence type="ECO:0000256" key="1">
    <source>
        <dbReference type="ARBA" id="ARBA00022485"/>
    </source>
</evidence>
<dbReference type="SUPFAM" id="SSF51905">
    <property type="entry name" value="FAD/NAD(P)-binding domain"/>
    <property type="match status" value="1"/>
</dbReference>
<keyword evidence="7" id="KW-1185">Reference proteome</keyword>
<dbReference type="EMBL" id="JAVDSB010000004">
    <property type="protein sequence ID" value="MDR6551893.1"/>
    <property type="molecule type" value="Genomic_DNA"/>
</dbReference>
<keyword evidence="2" id="KW-0479">Metal-binding</keyword>
<evidence type="ECO:0000256" key="4">
    <source>
        <dbReference type="ARBA" id="ARBA00023004"/>
    </source>
</evidence>
<dbReference type="PANTHER" id="PTHR43498:SF1">
    <property type="entry name" value="COB--COM HETERODISULFIDE REDUCTASE IRON-SULFUR SUBUNIT A"/>
    <property type="match status" value="1"/>
</dbReference>
<dbReference type="Proteomes" id="UP001267290">
    <property type="component" value="Unassembled WGS sequence"/>
</dbReference>
<dbReference type="InterPro" id="IPR036188">
    <property type="entry name" value="FAD/NAD-bd_sf"/>
</dbReference>
<accession>A0ABU1NWN2</accession>
<dbReference type="InterPro" id="IPR039650">
    <property type="entry name" value="HdrA-like"/>
</dbReference>
<dbReference type="RefSeq" id="WP_310499446.1">
    <property type="nucleotide sequence ID" value="NZ_JAVDSB010000004.1"/>
</dbReference>
<evidence type="ECO:0008006" key="8">
    <source>
        <dbReference type="Google" id="ProtNLM"/>
    </source>
</evidence>
<dbReference type="Pfam" id="PF12831">
    <property type="entry name" value="FAD_oxidored"/>
    <property type="match status" value="1"/>
</dbReference>
<keyword evidence="5" id="KW-0411">Iron-sulfur</keyword>
<name>A0ABU1NWN2_9BACL</name>
<comment type="caution">
    <text evidence="6">The sequence shown here is derived from an EMBL/GenBank/DDBJ whole genome shotgun (WGS) entry which is preliminary data.</text>
</comment>
<proteinExistence type="predicted"/>
<evidence type="ECO:0000256" key="5">
    <source>
        <dbReference type="ARBA" id="ARBA00023014"/>
    </source>
</evidence>
<protein>
    <recommendedName>
        <fullName evidence="8">FAD-dependent oxidoreductase</fullName>
    </recommendedName>
</protein>
<organism evidence="6 7">
    <name type="scientific">Paenibacillus qinlingensis</name>
    <dbReference type="NCBI Taxonomy" id="1837343"/>
    <lineage>
        <taxon>Bacteria</taxon>
        <taxon>Bacillati</taxon>
        <taxon>Bacillota</taxon>
        <taxon>Bacilli</taxon>
        <taxon>Bacillales</taxon>
        <taxon>Paenibacillaceae</taxon>
        <taxon>Paenibacillus</taxon>
    </lineage>
</organism>
<evidence type="ECO:0000313" key="6">
    <source>
        <dbReference type="EMBL" id="MDR6551893.1"/>
    </source>
</evidence>
<dbReference type="PANTHER" id="PTHR43498">
    <property type="entry name" value="FERREDOXIN:COB-COM HETERODISULFIDE REDUCTASE SUBUNIT A"/>
    <property type="match status" value="1"/>
</dbReference>
<keyword evidence="3" id="KW-0560">Oxidoreductase</keyword>
<evidence type="ECO:0000256" key="3">
    <source>
        <dbReference type="ARBA" id="ARBA00023002"/>
    </source>
</evidence>
<evidence type="ECO:0000256" key="2">
    <source>
        <dbReference type="ARBA" id="ARBA00022723"/>
    </source>
</evidence>